<dbReference type="InterPro" id="IPR040065">
    <property type="entry name" value="LZIC"/>
</dbReference>
<reference evidence="5" key="1">
    <citation type="submission" date="2015-02" db="EMBL/GenBank/DDBJ databases">
        <title>Genome sequencing for Strongylocentrotus purpuratus.</title>
        <authorList>
            <person name="Murali S."/>
            <person name="Liu Y."/>
            <person name="Vee V."/>
            <person name="English A."/>
            <person name="Wang M."/>
            <person name="Skinner E."/>
            <person name="Han Y."/>
            <person name="Muzny D.M."/>
            <person name="Worley K.C."/>
            <person name="Gibbs R.A."/>
        </authorList>
    </citation>
    <scope>NUCLEOTIDE SEQUENCE</scope>
</reference>
<evidence type="ECO:0000259" key="3">
    <source>
        <dbReference type="Pfam" id="PF06384"/>
    </source>
</evidence>
<sequence>MASRGRSETEVLKQNLQEQLDRLVNQLCDLEEVREDLDDDEYEETKRDTMEQLEEFNNSLEKIMKGNMSLVDQLSGIQLAIQAAISDAFKTPEVIRLFAKKQPGQLRQRLADLQRDVKIGKASTLVYRQQGVEILTALRKLGETLTPSENEFLMSNSNQALSDFEKVTGDVGGDILEVAGSQVQDTTK</sequence>
<name>A0A7M7NLA7_STRPU</name>
<organism evidence="4 5">
    <name type="scientific">Strongylocentrotus purpuratus</name>
    <name type="common">Purple sea urchin</name>
    <dbReference type="NCBI Taxonomy" id="7668"/>
    <lineage>
        <taxon>Eukaryota</taxon>
        <taxon>Metazoa</taxon>
        <taxon>Echinodermata</taxon>
        <taxon>Eleutherozoa</taxon>
        <taxon>Echinozoa</taxon>
        <taxon>Echinoidea</taxon>
        <taxon>Euechinoidea</taxon>
        <taxon>Echinacea</taxon>
        <taxon>Camarodonta</taxon>
        <taxon>Echinidea</taxon>
        <taxon>Strongylocentrotidae</taxon>
        <taxon>Strongylocentrotus</taxon>
    </lineage>
</organism>
<evidence type="ECO:0000256" key="2">
    <source>
        <dbReference type="SAM" id="Coils"/>
    </source>
</evidence>
<dbReference type="InterPro" id="IPR009428">
    <property type="entry name" value="ICAT_dom"/>
</dbReference>
<dbReference type="OMA" id="TKMMAGN"/>
<keyword evidence="5" id="KW-1185">Reference proteome</keyword>
<dbReference type="AlphaFoldDB" id="A0A7M7NLA7"/>
<feature type="domain" description="Beta-catenin-interacting ICAT" evidence="3">
    <location>
        <begin position="113"/>
        <end position="185"/>
    </location>
</feature>
<comment type="similarity">
    <text evidence="1">Belongs to the CTNNBIP1 family.</text>
</comment>
<dbReference type="PANTHER" id="PTHR16505">
    <property type="entry name" value="PROTEIN LZIC"/>
    <property type="match status" value="1"/>
</dbReference>
<dbReference type="OrthoDB" id="10262856at2759"/>
<evidence type="ECO:0000256" key="1">
    <source>
        <dbReference type="ARBA" id="ARBA00006505"/>
    </source>
</evidence>
<dbReference type="GO" id="GO:0008013">
    <property type="term" value="F:beta-catenin binding"/>
    <property type="evidence" value="ECO:0007669"/>
    <property type="project" value="InterPro"/>
</dbReference>
<dbReference type="PANTHER" id="PTHR16505:SF8">
    <property type="entry name" value="PROTEIN LZIC"/>
    <property type="match status" value="1"/>
</dbReference>
<dbReference type="EnsemblMetazoa" id="XM_030982342">
    <property type="protein sequence ID" value="XP_030838202"/>
    <property type="gene ID" value="LOC583046"/>
</dbReference>
<evidence type="ECO:0000313" key="5">
    <source>
        <dbReference type="Proteomes" id="UP000007110"/>
    </source>
</evidence>
<dbReference type="Proteomes" id="UP000007110">
    <property type="component" value="Unassembled WGS sequence"/>
</dbReference>
<dbReference type="CTD" id="84328"/>
<dbReference type="SUPFAM" id="SSF81730">
    <property type="entry name" value="beta-catenin-interacting protein ICAT"/>
    <property type="match status" value="1"/>
</dbReference>
<dbReference type="RefSeq" id="XP_030838202.1">
    <property type="nucleotide sequence ID" value="XM_030982342.1"/>
</dbReference>
<accession>A0A7M7NLA7</accession>
<dbReference type="Gene3D" id="1.10.10.490">
    <property type="entry name" value="Beta-catenin-interacting ICAT"/>
    <property type="match status" value="1"/>
</dbReference>
<evidence type="ECO:0000313" key="4">
    <source>
        <dbReference type="EnsemblMetazoa" id="XP_030838202"/>
    </source>
</evidence>
<dbReference type="FunCoup" id="A0A7M7NLA7">
    <property type="interactions" value="1217"/>
</dbReference>
<dbReference type="KEGG" id="spu:583046"/>
<dbReference type="InParanoid" id="A0A7M7NLA7"/>
<feature type="coiled-coil region" evidence="2">
    <location>
        <begin position="6"/>
        <end position="36"/>
    </location>
</feature>
<dbReference type="GeneID" id="583046"/>
<dbReference type="Pfam" id="PF06384">
    <property type="entry name" value="ICAT"/>
    <property type="match status" value="1"/>
</dbReference>
<reference evidence="4" key="2">
    <citation type="submission" date="2021-01" db="UniProtKB">
        <authorList>
            <consortium name="EnsemblMetazoa"/>
        </authorList>
    </citation>
    <scope>IDENTIFICATION</scope>
</reference>
<keyword evidence="2" id="KW-0175">Coiled coil</keyword>
<dbReference type="InterPro" id="IPR036911">
    <property type="entry name" value="ICAT_sf"/>
</dbReference>
<proteinExistence type="inferred from homology"/>
<protein>
    <recommendedName>
        <fullName evidence="3">Beta-catenin-interacting ICAT domain-containing protein</fullName>
    </recommendedName>
</protein>